<dbReference type="EMBL" id="MORL01000005">
    <property type="protein sequence ID" value="OIN58953.1"/>
    <property type="molecule type" value="Genomic_DNA"/>
</dbReference>
<name>A0A1S2VJP4_9BACT</name>
<keyword evidence="2" id="KW-1185">Reference proteome</keyword>
<accession>A0A1S2VJP4</accession>
<gene>
    <name evidence="1" type="ORF">BLX24_12100</name>
</gene>
<reference evidence="1 2" key="1">
    <citation type="submission" date="2016-10" db="EMBL/GenBank/DDBJ databases">
        <title>Arsenicibacter rosenii gen. nov., sp. nov., an efficient arsenic-methylating bacterium isolated from an arsenic-contaminated paddy soil.</title>
        <authorList>
            <person name="Huang K."/>
        </authorList>
    </citation>
    <scope>NUCLEOTIDE SEQUENCE [LARGE SCALE GENOMIC DNA]</scope>
    <source>
        <strain evidence="1 2">SM-1</strain>
    </source>
</reference>
<protein>
    <submittedName>
        <fullName evidence="1">Uncharacterized protein</fullName>
    </submittedName>
</protein>
<comment type="caution">
    <text evidence="1">The sequence shown here is derived from an EMBL/GenBank/DDBJ whole genome shotgun (WGS) entry which is preliminary data.</text>
</comment>
<dbReference type="OrthoDB" id="960890at2"/>
<dbReference type="RefSeq" id="WP_071503405.1">
    <property type="nucleotide sequence ID" value="NZ_MORL01000005.1"/>
</dbReference>
<sequence>MKLNFSRNQYFAVYFQQGQYHYFPCQTVDEGMRLLNEQTHQAGELPIGVFDPVNDAFQWHPVKLVQINQFSMEHHDRLIEHILILCKRLTASA</sequence>
<organism evidence="1 2">
    <name type="scientific">Arsenicibacter rosenii</name>
    <dbReference type="NCBI Taxonomy" id="1750698"/>
    <lineage>
        <taxon>Bacteria</taxon>
        <taxon>Pseudomonadati</taxon>
        <taxon>Bacteroidota</taxon>
        <taxon>Cytophagia</taxon>
        <taxon>Cytophagales</taxon>
        <taxon>Spirosomataceae</taxon>
        <taxon>Arsenicibacter</taxon>
    </lineage>
</organism>
<dbReference type="Proteomes" id="UP000181790">
    <property type="component" value="Unassembled WGS sequence"/>
</dbReference>
<evidence type="ECO:0000313" key="2">
    <source>
        <dbReference type="Proteomes" id="UP000181790"/>
    </source>
</evidence>
<evidence type="ECO:0000313" key="1">
    <source>
        <dbReference type="EMBL" id="OIN58953.1"/>
    </source>
</evidence>
<dbReference type="AlphaFoldDB" id="A0A1S2VJP4"/>
<proteinExistence type="predicted"/>